<accession>A0A6P6XZ83</accession>
<organism evidence="2 3">
    <name type="scientific">Dermatophagoides pteronyssinus</name>
    <name type="common">European house dust mite</name>
    <dbReference type="NCBI Taxonomy" id="6956"/>
    <lineage>
        <taxon>Eukaryota</taxon>
        <taxon>Metazoa</taxon>
        <taxon>Ecdysozoa</taxon>
        <taxon>Arthropoda</taxon>
        <taxon>Chelicerata</taxon>
        <taxon>Arachnida</taxon>
        <taxon>Acari</taxon>
        <taxon>Acariformes</taxon>
        <taxon>Sarcoptiformes</taxon>
        <taxon>Astigmata</taxon>
        <taxon>Psoroptidia</taxon>
        <taxon>Analgoidea</taxon>
        <taxon>Pyroglyphidae</taxon>
        <taxon>Dermatophagoidinae</taxon>
        <taxon>Dermatophagoides</taxon>
    </lineage>
</organism>
<evidence type="ECO:0000256" key="1">
    <source>
        <dbReference type="SAM" id="MobiDB-lite"/>
    </source>
</evidence>
<dbReference type="Proteomes" id="UP000515146">
    <property type="component" value="Unplaced"/>
</dbReference>
<sequence>MVRTLMDRRNWLMKNKHLCAYELATYSKHIQECHGELLNPTKSTVPSSTISSSTIPSSTTSITGKETEVVEDGIVEDGIVEDGIVEDGAADDVNIEDGTVEDDDEDGAAEDDNIEDDDVEDGTVEDDADSESDNSDVEEIKIAHLMEMDRLSGCIIDKYVSICQRMSLDFNVTYKIHKILHYAEAVRRFGPLPRNSTLRYERCHQNSKKYGRNMNNWVAPAQSLSQRQALRQTLSFRLSKDGRDGWIEDDIIDEEMAKSMKLTKAKSDQAPFSLKKNVLRKFKSRGFQQKHWLLVDKFLINPQTQQIFCEGSLWCQKDEDSIYGMYKTEKYLNKIIINMESLSHQNDFLFHKDDYFINRLS</sequence>
<keyword evidence="2" id="KW-1185">Reference proteome</keyword>
<name>A0A6P6XZ83_DERPT</name>
<dbReference type="InParanoid" id="A0A6P6XZ83"/>
<protein>
    <submittedName>
        <fullName evidence="3">Uncharacterized protein LOC113792491</fullName>
    </submittedName>
</protein>
<reference evidence="3" key="1">
    <citation type="submission" date="2025-08" db="UniProtKB">
        <authorList>
            <consortium name="RefSeq"/>
        </authorList>
    </citation>
    <scope>IDENTIFICATION</scope>
    <source>
        <strain evidence="3">Airmid</strain>
    </source>
</reference>
<dbReference type="RefSeq" id="XP_027198186.1">
    <property type="nucleotide sequence ID" value="XM_027342385.1"/>
</dbReference>
<dbReference type="KEGG" id="dpte:113792491"/>
<feature type="region of interest" description="Disordered" evidence="1">
    <location>
        <begin position="38"/>
        <end position="70"/>
    </location>
</feature>
<feature type="region of interest" description="Disordered" evidence="1">
    <location>
        <begin position="86"/>
        <end position="136"/>
    </location>
</feature>
<gene>
    <name evidence="3" type="primary">LOC113792491</name>
</gene>
<evidence type="ECO:0000313" key="3">
    <source>
        <dbReference type="RefSeq" id="XP_027198186.1"/>
    </source>
</evidence>
<feature type="compositionally biased region" description="Low complexity" evidence="1">
    <location>
        <begin position="40"/>
        <end position="63"/>
    </location>
</feature>
<evidence type="ECO:0000313" key="2">
    <source>
        <dbReference type="Proteomes" id="UP000515146"/>
    </source>
</evidence>
<dbReference type="AlphaFoldDB" id="A0A6P6XZ83"/>
<proteinExistence type="predicted"/>